<dbReference type="Proteomes" id="UP001054889">
    <property type="component" value="Unassembled WGS sequence"/>
</dbReference>
<protein>
    <recommendedName>
        <fullName evidence="1">F-box domain-containing protein</fullName>
    </recommendedName>
</protein>
<dbReference type="InterPro" id="IPR032675">
    <property type="entry name" value="LRR_dom_sf"/>
</dbReference>
<dbReference type="EMBL" id="BQKI01000080">
    <property type="protein sequence ID" value="GJN28174.1"/>
    <property type="molecule type" value="Genomic_DNA"/>
</dbReference>
<reference evidence="2" key="1">
    <citation type="journal article" date="2018" name="DNA Res.">
        <title>Multiple hybrid de novo genome assembly of finger millet, an orphan allotetraploid crop.</title>
        <authorList>
            <person name="Hatakeyama M."/>
            <person name="Aluri S."/>
            <person name="Balachadran M.T."/>
            <person name="Sivarajan S.R."/>
            <person name="Patrignani A."/>
            <person name="Gruter S."/>
            <person name="Poveda L."/>
            <person name="Shimizu-Inatsugi R."/>
            <person name="Baeten J."/>
            <person name="Francoijs K.J."/>
            <person name="Nataraja K.N."/>
            <person name="Reddy Y.A.N."/>
            <person name="Phadnis S."/>
            <person name="Ravikumar R.L."/>
            <person name="Schlapbach R."/>
            <person name="Sreeman S.M."/>
            <person name="Shimizu K.K."/>
        </authorList>
    </citation>
    <scope>NUCLEOTIDE SEQUENCE</scope>
</reference>
<evidence type="ECO:0000313" key="2">
    <source>
        <dbReference type="EMBL" id="GJN28174.1"/>
    </source>
</evidence>
<dbReference type="InterPro" id="IPR053781">
    <property type="entry name" value="F-box_AtFBL13-like"/>
</dbReference>
<feature type="domain" description="F-box" evidence="1">
    <location>
        <begin position="7"/>
        <end position="53"/>
    </location>
</feature>
<evidence type="ECO:0000313" key="3">
    <source>
        <dbReference type="Proteomes" id="UP001054889"/>
    </source>
</evidence>
<dbReference type="Pfam" id="PF00646">
    <property type="entry name" value="F-box"/>
    <property type="match status" value="1"/>
</dbReference>
<dbReference type="SUPFAM" id="SSF81383">
    <property type="entry name" value="F-box domain"/>
    <property type="match status" value="1"/>
</dbReference>
<dbReference type="CDD" id="cd22160">
    <property type="entry name" value="F-box_AtFBL13-like"/>
    <property type="match status" value="1"/>
</dbReference>
<dbReference type="InterPro" id="IPR053197">
    <property type="entry name" value="F-box_SCFL_complex_component"/>
</dbReference>
<reference evidence="2" key="2">
    <citation type="submission" date="2021-12" db="EMBL/GenBank/DDBJ databases">
        <title>Resequencing data analysis of finger millet.</title>
        <authorList>
            <person name="Hatakeyama M."/>
            <person name="Aluri S."/>
            <person name="Balachadran M.T."/>
            <person name="Sivarajan S.R."/>
            <person name="Poveda L."/>
            <person name="Shimizu-Inatsugi R."/>
            <person name="Schlapbach R."/>
            <person name="Sreeman S.M."/>
            <person name="Shimizu K.K."/>
        </authorList>
    </citation>
    <scope>NUCLEOTIDE SEQUENCE</scope>
</reference>
<dbReference type="InterPro" id="IPR036047">
    <property type="entry name" value="F-box-like_dom_sf"/>
</dbReference>
<comment type="caution">
    <text evidence="2">The sequence shown here is derived from an EMBL/GenBank/DDBJ whole genome shotgun (WGS) entry which is preliminary data.</text>
</comment>
<sequence>MDTEDGEDRLSSLPEGLLEDILFYLPSRDAVRTSVLARRWRTVWKSVRALRVMESESYQSANELNGFVNNMLLLRETLPLNVVEIKSYHESFDEDHNFESLRYIEHWVRYAFLREVKALRLYIMDVDVMLPDKLLTSSKLEKLELTRVVSEGPTLDFSSCPLLNDLKMEFCNLLVDKITSPSIAHLSVTYCCFKSVGRTRISTPNLVSLQLVDCRERTPLLESMPKPVSAFVRLCNRSDCCDKSYEIGDCGDNSCKGCPGSTGNSPSILLQGLSCAANLELTAKKTVFVFRRDLTRCPIFSKLKTLLLNGWCLTRNFDALVCFLQHSPALEKLILQLPEVRICCVMIYLLELSFNGVF</sequence>
<dbReference type="PANTHER" id="PTHR34223:SF51">
    <property type="entry name" value="OS06G0556300 PROTEIN"/>
    <property type="match status" value="1"/>
</dbReference>
<gene>
    <name evidence="2" type="primary">gb16268</name>
    <name evidence="2" type="ORF">PR202_gb16268</name>
</gene>
<keyword evidence="3" id="KW-1185">Reference proteome</keyword>
<evidence type="ECO:0000259" key="1">
    <source>
        <dbReference type="PROSITE" id="PS50181"/>
    </source>
</evidence>
<organism evidence="2 3">
    <name type="scientific">Eleusine coracana subsp. coracana</name>
    <dbReference type="NCBI Taxonomy" id="191504"/>
    <lineage>
        <taxon>Eukaryota</taxon>
        <taxon>Viridiplantae</taxon>
        <taxon>Streptophyta</taxon>
        <taxon>Embryophyta</taxon>
        <taxon>Tracheophyta</taxon>
        <taxon>Spermatophyta</taxon>
        <taxon>Magnoliopsida</taxon>
        <taxon>Liliopsida</taxon>
        <taxon>Poales</taxon>
        <taxon>Poaceae</taxon>
        <taxon>PACMAD clade</taxon>
        <taxon>Chloridoideae</taxon>
        <taxon>Cynodonteae</taxon>
        <taxon>Eleusininae</taxon>
        <taxon>Eleusine</taxon>
    </lineage>
</organism>
<dbReference type="SUPFAM" id="SSF52047">
    <property type="entry name" value="RNI-like"/>
    <property type="match status" value="1"/>
</dbReference>
<dbReference type="PANTHER" id="PTHR34223">
    <property type="entry name" value="OS11G0201299 PROTEIN"/>
    <property type="match status" value="1"/>
</dbReference>
<accession>A0AAV5EZY3</accession>
<dbReference type="InterPro" id="IPR001810">
    <property type="entry name" value="F-box_dom"/>
</dbReference>
<proteinExistence type="predicted"/>
<name>A0AAV5EZY3_ELECO</name>
<dbReference type="Gene3D" id="3.80.10.10">
    <property type="entry name" value="Ribonuclease Inhibitor"/>
    <property type="match status" value="1"/>
</dbReference>
<dbReference type="PROSITE" id="PS50181">
    <property type="entry name" value="FBOX"/>
    <property type="match status" value="1"/>
</dbReference>
<dbReference type="AlphaFoldDB" id="A0AAV5EZY3"/>